<evidence type="ECO:0000256" key="4">
    <source>
        <dbReference type="ARBA" id="ARBA00023204"/>
    </source>
</evidence>
<dbReference type="Proteomes" id="UP001497512">
    <property type="component" value="Chromosome 12"/>
</dbReference>
<feature type="domain" description="Uracil-DNA glycosylase-like" evidence="7">
    <location>
        <begin position="153"/>
        <end position="313"/>
    </location>
</feature>
<feature type="active site" description="Proton acceptor" evidence="5">
    <location>
        <position position="168"/>
    </location>
</feature>
<keyword evidence="4 5" id="KW-0234">DNA repair</keyword>
<sequence length="325" mass="36564">MQRRSFRKLESQTPKTDSKKFKDTKRLQTSIAVGEQITCPIMMCRDDPGNAKLHGTLEWGKEKKLNMEESKAAARAMRNLKLCEERVVHSQGMSQGMPYPKMVELLVEPSWLDALHGEMDKPYMENLAKFVSQEAAGQIPIYPPPARVFHAFNACPLDTVKVVILAQDPYHGQGQANGLSFSVPEGIKIPSSLLNIYREIKADIGCSVPSHGNLEKWAYQGVLLLNTVLTVRDCEPNSHARKGWERFTDAAIRTVSQQRSGVVFVLWGNAAQEKMRLINTNVHHILKAAHPSGLSANRGFYGCRHFTKINRMLEKAGYLPINWKL</sequence>
<evidence type="ECO:0000313" key="8">
    <source>
        <dbReference type="EMBL" id="CAK9198051.1"/>
    </source>
</evidence>
<organism evidence="8 9">
    <name type="scientific">Sphagnum troendelagicum</name>
    <dbReference type="NCBI Taxonomy" id="128251"/>
    <lineage>
        <taxon>Eukaryota</taxon>
        <taxon>Viridiplantae</taxon>
        <taxon>Streptophyta</taxon>
        <taxon>Embryophyta</taxon>
        <taxon>Bryophyta</taxon>
        <taxon>Sphagnophytina</taxon>
        <taxon>Sphagnopsida</taxon>
        <taxon>Sphagnales</taxon>
        <taxon>Sphagnaceae</taxon>
        <taxon>Sphagnum</taxon>
    </lineage>
</organism>
<evidence type="ECO:0000256" key="3">
    <source>
        <dbReference type="ARBA" id="ARBA00022801"/>
    </source>
</evidence>
<dbReference type="PANTHER" id="PTHR11264:SF0">
    <property type="entry name" value="URACIL-DNA GLYCOSYLASE"/>
    <property type="match status" value="1"/>
</dbReference>
<dbReference type="InterPro" id="IPR002043">
    <property type="entry name" value="UDG_fam1"/>
</dbReference>
<keyword evidence="2 5" id="KW-0227">DNA damage</keyword>
<comment type="catalytic activity">
    <reaction evidence="5">
        <text>Hydrolyzes single-stranded DNA or mismatched double-stranded DNA and polynucleotides, releasing free uracil.</text>
        <dbReference type="EC" id="3.2.2.27"/>
    </reaction>
</comment>
<dbReference type="Pfam" id="PF03167">
    <property type="entry name" value="UDG"/>
    <property type="match status" value="1"/>
</dbReference>
<dbReference type="NCBIfam" id="NF003589">
    <property type="entry name" value="PRK05254.1-2"/>
    <property type="match status" value="1"/>
</dbReference>
<dbReference type="CDD" id="cd10027">
    <property type="entry name" value="UDG-F1-like"/>
    <property type="match status" value="1"/>
</dbReference>
<evidence type="ECO:0000256" key="2">
    <source>
        <dbReference type="ARBA" id="ARBA00022763"/>
    </source>
</evidence>
<keyword evidence="3 5" id="KW-0378">Hydrolase</keyword>
<dbReference type="Gene3D" id="3.40.470.10">
    <property type="entry name" value="Uracil-DNA glycosylase-like domain"/>
    <property type="match status" value="1"/>
</dbReference>
<evidence type="ECO:0000256" key="1">
    <source>
        <dbReference type="ARBA" id="ARBA00008184"/>
    </source>
</evidence>
<comment type="similarity">
    <text evidence="1 5">Belongs to the uracil-DNA glycosylase (UDG) superfamily. UNG family.</text>
</comment>
<proteinExistence type="inferred from homology"/>
<evidence type="ECO:0000256" key="5">
    <source>
        <dbReference type="HAMAP-Rule" id="MF_03166"/>
    </source>
</evidence>
<evidence type="ECO:0000259" key="7">
    <source>
        <dbReference type="SMART" id="SM00986"/>
    </source>
</evidence>
<dbReference type="NCBIfam" id="NF003588">
    <property type="entry name" value="PRK05254.1-1"/>
    <property type="match status" value="1"/>
</dbReference>
<dbReference type="HAMAP" id="MF_00148">
    <property type="entry name" value="UDG"/>
    <property type="match status" value="1"/>
</dbReference>
<dbReference type="PANTHER" id="PTHR11264">
    <property type="entry name" value="URACIL-DNA GLYCOSYLASE"/>
    <property type="match status" value="1"/>
</dbReference>
<evidence type="ECO:0000256" key="6">
    <source>
        <dbReference type="SAM" id="MobiDB-lite"/>
    </source>
</evidence>
<dbReference type="InterPro" id="IPR036895">
    <property type="entry name" value="Uracil-DNA_glycosylase-like_sf"/>
</dbReference>
<dbReference type="EMBL" id="OZ019904">
    <property type="protein sequence ID" value="CAK9198051.1"/>
    <property type="molecule type" value="Genomic_DNA"/>
</dbReference>
<evidence type="ECO:0000313" key="9">
    <source>
        <dbReference type="Proteomes" id="UP001497512"/>
    </source>
</evidence>
<name>A0ABP0TJQ2_9BRYO</name>
<keyword evidence="5" id="KW-0496">Mitochondrion</keyword>
<dbReference type="NCBIfam" id="NF003591">
    <property type="entry name" value="PRK05254.1-4"/>
    <property type="match status" value="1"/>
</dbReference>
<keyword evidence="5" id="KW-0539">Nucleus</keyword>
<dbReference type="NCBIfam" id="TIGR00628">
    <property type="entry name" value="ung"/>
    <property type="match status" value="1"/>
</dbReference>
<dbReference type="SUPFAM" id="SSF52141">
    <property type="entry name" value="Uracil-DNA glycosylase-like"/>
    <property type="match status" value="1"/>
</dbReference>
<dbReference type="InterPro" id="IPR005122">
    <property type="entry name" value="Uracil-DNA_glycosylase-like"/>
</dbReference>
<dbReference type="SMART" id="SM00986">
    <property type="entry name" value="UDG"/>
    <property type="match status" value="1"/>
</dbReference>
<keyword evidence="9" id="KW-1185">Reference proteome</keyword>
<protein>
    <recommendedName>
        <fullName evidence="5">Uracil-DNA glycosylase</fullName>
        <shortName evidence="5">UDG</shortName>
        <ecNumber evidence="5">3.2.2.27</ecNumber>
    </recommendedName>
</protein>
<dbReference type="SMART" id="SM00987">
    <property type="entry name" value="UreE_C"/>
    <property type="match status" value="1"/>
</dbReference>
<reference evidence="8" key="1">
    <citation type="submission" date="2024-02" db="EMBL/GenBank/DDBJ databases">
        <authorList>
            <consortium name="ELIXIR-Norway"/>
            <consortium name="Elixir Norway"/>
        </authorList>
    </citation>
    <scope>NUCLEOTIDE SEQUENCE</scope>
</reference>
<feature type="region of interest" description="Disordered" evidence="6">
    <location>
        <begin position="1"/>
        <end position="24"/>
    </location>
</feature>
<comment type="subcellular location">
    <subcellularLocation>
        <location evidence="5">Mitochondrion</location>
    </subcellularLocation>
    <subcellularLocation>
        <location evidence="5">Nucleus</location>
    </subcellularLocation>
</comment>
<accession>A0ABP0TJQ2</accession>
<comment type="function">
    <text evidence="5">Excises uracil residues from the DNA which can arise as a result of misincorporation of dUMP residues by DNA polymerase or due to deamination of cytosine.</text>
</comment>
<dbReference type="NCBIfam" id="NF003592">
    <property type="entry name" value="PRK05254.1-5"/>
    <property type="match status" value="1"/>
</dbReference>
<dbReference type="EC" id="3.2.2.27" evidence="5"/>
<gene>
    <name evidence="8" type="ORF">CSSPTR1EN2_LOCUS4243</name>
</gene>